<dbReference type="EMBL" id="QNUG01000021">
    <property type="protein sequence ID" value="REC70025.1"/>
    <property type="molecule type" value="Genomic_DNA"/>
</dbReference>
<organism evidence="3 4">
    <name type="scientific">Epilithonimonas hispanica</name>
    <dbReference type="NCBI Taxonomy" id="358687"/>
    <lineage>
        <taxon>Bacteria</taxon>
        <taxon>Pseudomonadati</taxon>
        <taxon>Bacteroidota</taxon>
        <taxon>Flavobacteriia</taxon>
        <taxon>Flavobacteriales</taxon>
        <taxon>Weeksellaceae</taxon>
        <taxon>Chryseobacterium group</taxon>
        <taxon>Epilithonimonas</taxon>
    </lineage>
</organism>
<dbReference type="OrthoDB" id="997844at2"/>
<dbReference type="RefSeq" id="WP_116035408.1">
    <property type="nucleotide sequence ID" value="NZ_JBHLVV010000110.1"/>
</dbReference>
<dbReference type="InterPro" id="IPR007421">
    <property type="entry name" value="Schlafen_AlbA_2_dom"/>
</dbReference>
<accession>A0A3D9CW71</accession>
<keyword evidence="1" id="KW-0175">Coiled coil</keyword>
<comment type="caution">
    <text evidence="3">The sequence shown here is derived from an EMBL/GenBank/DDBJ whole genome shotgun (WGS) entry which is preliminary data.</text>
</comment>
<keyword evidence="4" id="KW-1185">Reference proteome</keyword>
<dbReference type="Proteomes" id="UP000256326">
    <property type="component" value="Unassembled WGS sequence"/>
</dbReference>
<feature type="domain" description="Schlafen AlbA-2" evidence="2">
    <location>
        <begin position="1112"/>
        <end position="1241"/>
    </location>
</feature>
<dbReference type="InterPro" id="IPR038461">
    <property type="entry name" value="Schlafen_AlbA_2_dom_sf"/>
</dbReference>
<protein>
    <recommendedName>
        <fullName evidence="2">Schlafen AlbA-2 domain-containing protein</fullName>
    </recommendedName>
</protein>
<proteinExistence type="predicted"/>
<evidence type="ECO:0000256" key="1">
    <source>
        <dbReference type="SAM" id="Coils"/>
    </source>
</evidence>
<dbReference type="Gene3D" id="3.30.950.30">
    <property type="entry name" value="Schlafen, AAA domain"/>
    <property type="match status" value="1"/>
</dbReference>
<reference evidence="3 4" key="1">
    <citation type="journal article" date="2006" name="Int. J. Syst. Evol. Microbiol.">
        <title>Chryseobacterium hispanicum sp. nov., isolated from the drinking water distribution system of Sevilla, Spain.</title>
        <authorList>
            <person name="Gallego V."/>
            <person name="Garcia M.T."/>
            <person name="Ventosa A."/>
        </authorList>
    </citation>
    <scope>NUCLEOTIDE SEQUENCE [LARGE SCALE GENOMIC DNA]</scope>
    <source>
        <strain evidence="3 4">KCTC 22104</strain>
    </source>
</reference>
<name>A0A3D9CW71_9FLAO</name>
<evidence type="ECO:0000259" key="2">
    <source>
        <dbReference type="Pfam" id="PF04326"/>
    </source>
</evidence>
<evidence type="ECO:0000313" key="4">
    <source>
        <dbReference type="Proteomes" id="UP000256326"/>
    </source>
</evidence>
<gene>
    <name evidence="3" type="ORF">DRF58_10930</name>
</gene>
<evidence type="ECO:0000313" key="3">
    <source>
        <dbReference type="EMBL" id="REC70025.1"/>
    </source>
</evidence>
<dbReference type="Pfam" id="PF04326">
    <property type="entry name" value="SLFN_AlbA_2"/>
    <property type="match status" value="1"/>
</dbReference>
<feature type="coiled-coil region" evidence="1">
    <location>
        <begin position="413"/>
        <end position="440"/>
    </location>
</feature>
<sequence>MNVYTMKHPKHKKYRLESILDNTAWVYDLSTKVQHRCFVLDHKVGDEFFLFEKETSIFSGHITFEYSILNLYEVGKSYQFDIVRETEKVIVVSNYNRMEFGIPLSFKESENQKKISLEIYDLDLNNNRLKFVNKRDVLPSESARQEFDYSVFEDNQIYTLPIIKSYYNKNNNLFAVTEFLEKQFIVNIPPTLSQENLDDNISVHLGTYSDGSSTLKVVRSYITSKLYKVGEKYSFIIEKQFHDPANGMTYWSLKDQYKMYNNYHPSNDISFSKEMSKLQEGDTIELYVFRITERGYLDLINAITDWDSINYLVEDVFDAIGYADEEDKYFFNLLSESENADDPLDEKKNLSFIDQYNDGENLWVFSYLAFLDLEIFKKLDEGEYEVAKILIDIYIKIEKWILEGSDYLKNFSMHKTTEIIQKAESKIEKLEAMLNAIDLYLDDKDQEFLSGIKESLNRTPYLSQSNKNILKELVKISQFFNADSNDENLYDTIFLMIKYGFIQDEDRYTYIRSIESKISRVRDKILEARSDNFVEDENSNLKFLVSNQYLLVILNVLDKNYFKASISSINLLRFLAIYHNSVEHLNFAIELAVKQGYLNPNIHRHQSVYEISLTAFIDSSIIPEIKESYCTGAGRIFYSAVGLEFVPRNLYRKNLIQKKFPIAKLDTCNLFISSTLETDSIQVEDNISDLLKNLIGKITYRKQIKEKTEKPFSNHLINEIFQGRIKSFHNENQSICFLKCDIDGLKKDILLHINSFQKVKALNKLEDFFKINDIINFEIVGIENERIVISPKFALNKYADEILYTSVETIGKIVKVYEDKTYAITKEGWPVFLPNSNFVLDDVIEMIITDYSQEHQSFYATQYRLSKEEYSGKAEDHYRNYLISSGVLVENVKEEKTSEINCEFEDNDNSDDNELEYHYDSNLKMFCDLILHCLEQRLFYIKDPKELAINYFFLIIISGIVKSNKSFFYNIKLNDLAEIVKLEYQEDLELKQEPINNSALAINTLQLDQESEVFALIKFINTDVLELPINLPPDSNYYILKKLIESNNLFFSLDKTAPVLTYLRKIIISELYNVTITGDKNSIKEFESVLLGESATDENENANKNVTNLGSESKNKEFKTSIFYSASEEAQQKVILRTIAGFLNSYDNGGSLFIGVDDSGDIKGIKNDLNFDVRIKTLDNYQNHIQSLVVSAFPKEINALLDYRFHKSNLLDYLEIVIPQFEKPIPFENEFYQRQGVQTRILKGADLIDFMYRKANVNSQGVQMIGDLKFKNEKNKTEITNKNKSYIEELNFEIQNEDFYADLKKEGDRFSNPIPKTSHNLLGYLYIFEDNTYMMSTIDVSDYLFKVEITEKYKFADLLLCYDNACVNKVEIRSILNRPFNKRYMNAMSTFGKLMSVFPCMPNSEVAITTQRFDKTYIKLFETEKISEHRILGLKGNCIVQEDFDQVLSYYASERLPQNFDAFRRESKQGLGCDTNKESKLYNIFINYLS</sequence>